<evidence type="ECO:0000259" key="2">
    <source>
        <dbReference type="Pfam" id="PF05532"/>
    </source>
</evidence>
<name>A0A2T6G6U4_9BACL</name>
<feature type="domain" description="CsbD-like" evidence="2">
    <location>
        <begin position="6"/>
        <end position="55"/>
    </location>
</feature>
<organism evidence="3 4">
    <name type="scientific">Paenibacillus elgii</name>
    <dbReference type="NCBI Taxonomy" id="189691"/>
    <lineage>
        <taxon>Bacteria</taxon>
        <taxon>Bacillati</taxon>
        <taxon>Bacillota</taxon>
        <taxon>Bacilli</taxon>
        <taxon>Bacillales</taxon>
        <taxon>Paenibacillaceae</taxon>
        <taxon>Paenibacillus</taxon>
    </lineage>
</organism>
<sequence length="69" mass="8191">MDTNVLKGKWRQLKGEAQKQWGKLTDDDLDVINGEKEKLLGKLQEKYGHTKEAAQEEYDRWESGWRDRL</sequence>
<dbReference type="InterPro" id="IPR050423">
    <property type="entry name" value="UPF0337_stress_rsp"/>
</dbReference>
<comment type="caution">
    <text evidence="3">The sequence shown here is derived from an EMBL/GenBank/DDBJ whole genome shotgun (WGS) entry which is preliminary data.</text>
</comment>
<dbReference type="InterPro" id="IPR008462">
    <property type="entry name" value="CsbD"/>
</dbReference>
<dbReference type="SUPFAM" id="SSF69047">
    <property type="entry name" value="Hypothetical protein YjbJ"/>
    <property type="match status" value="1"/>
</dbReference>
<dbReference type="Gene3D" id="1.10.1470.10">
    <property type="entry name" value="YjbJ"/>
    <property type="match status" value="1"/>
</dbReference>
<evidence type="ECO:0000313" key="3">
    <source>
        <dbReference type="EMBL" id="PUA39872.1"/>
    </source>
</evidence>
<dbReference type="InterPro" id="IPR026042">
    <property type="entry name" value="YjbJ"/>
</dbReference>
<dbReference type="EMBL" id="PYHP01000019">
    <property type="protein sequence ID" value="PUA39872.1"/>
    <property type="molecule type" value="Genomic_DNA"/>
</dbReference>
<dbReference type="PANTHER" id="PTHR34977:SF1">
    <property type="entry name" value="UPF0337 PROTEIN YJBJ"/>
    <property type="match status" value="1"/>
</dbReference>
<dbReference type="AlphaFoldDB" id="A0A2T6G6U4"/>
<dbReference type="InterPro" id="IPR036629">
    <property type="entry name" value="YjbJ_sf"/>
</dbReference>
<proteinExistence type="inferred from homology"/>
<protein>
    <recommendedName>
        <fullName evidence="2">CsbD-like domain-containing protein</fullName>
    </recommendedName>
</protein>
<dbReference type="PIRSF" id="PIRSF039008">
    <property type="entry name" value="YjbJ"/>
    <property type="match status" value="1"/>
</dbReference>
<accession>A0A2T6G6U4</accession>
<comment type="similarity">
    <text evidence="1">Belongs to the UPF0337 (CsbD) family.</text>
</comment>
<reference evidence="3 4" key="1">
    <citation type="submission" date="2018-03" db="EMBL/GenBank/DDBJ databases">
        <title>Genome sequence of Paenibacillus elgii strain AC13 an antimicrobial compound producing bacteria.</title>
        <authorList>
            <person name="Kurokawa A.S."/>
            <person name="Araujo J.F."/>
            <person name="Costa R.A."/>
            <person name="Ortega D.B."/>
            <person name="Pires A.S."/>
            <person name="Pappas G.J.Jr."/>
            <person name="Franco O.L."/>
            <person name="Barreto C."/>
            <person name="Magalhaes B.S."/>
            <person name="Kruger R.H."/>
        </authorList>
    </citation>
    <scope>NUCLEOTIDE SEQUENCE [LARGE SCALE GENOMIC DNA]</scope>
    <source>
        <strain evidence="3 4">AC13</strain>
    </source>
</reference>
<evidence type="ECO:0000313" key="4">
    <source>
        <dbReference type="Proteomes" id="UP000244184"/>
    </source>
</evidence>
<evidence type="ECO:0000256" key="1">
    <source>
        <dbReference type="ARBA" id="ARBA00009129"/>
    </source>
</evidence>
<dbReference type="RefSeq" id="WP_108530869.1">
    <property type="nucleotide sequence ID" value="NZ_JAAIVH010000001.1"/>
</dbReference>
<dbReference type="Proteomes" id="UP000244184">
    <property type="component" value="Unassembled WGS sequence"/>
</dbReference>
<dbReference type="Pfam" id="PF05532">
    <property type="entry name" value="CsbD"/>
    <property type="match status" value="1"/>
</dbReference>
<gene>
    <name evidence="3" type="ORF">C8Z91_07340</name>
</gene>
<dbReference type="PANTHER" id="PTHR34977">
    <property type="entry name" value="UPF0337 PROTEIN YJBJ"/>
    <property type="match status" value="1"/>
</dbReference>